<dbReference type="GO" id="GO:0005525">
    <property type="term" value="F:GTP binding"/>
    <property type="evidence" value="ECO:0007669"/>
    <property type="project" value="UniProtKB-KW"/>
</dbReference>
<evidence type="ECO:0000256" key="3">
    <source>
        <dbReference type="ARBA" id="ARBA00012387"/>
    </source>
</evidence>
<dbReference type="PANTHER" id="PTHR46390">
    <property type="entry name" value="MANNOSE-1-PHOSPHATE GUANYLYLTRANSFERASE"/>
    <property type="match status" value="1"/>
</dbReference>
<dbReference type="InterPro" id="IPR051161">
    <property type="entry name" value="Mannose-6P_isomerase_type2"/>
</dbReference>
<keyword evidence="4 13" id="KW-0808">Transferase</keyword>
<evidence type="ECO:0000313" key="14">
    <source>
        <dbReference type="Proteomes" id="UP000294325"/>
    </source>
</evidence>
<feature type="domain" description="Mannose-6-phosphate isomerase type II C-terminal" evidence="11">
    <location>
        <begin position="369"/>
        <end position="483"/>
    </location>
</feature>
<evidence type="ECO:0000256" key="8">
    <source>
        <dbReference type="ARBA" id="ARBA00047343"/>
    </source>
</evidence>
<dbReference type="RefSeq" id="WP_134356219.1">
    <property type="nucleotide sequence ID" value="NZ_CP038033.1"/>
</dbReference>
<name>A0A4P7BTI6_9GAMM</name>
<dbReference type="GO" id="GO:0000271">
    <property type="term" value="P:polysaccharide biosynthetic process"/>
    <property type="evidence" value="ECO:0007669"/>
    <property type="project" value="InterPro"/>
</dbReference>
<dbReference type="Gene3D" id="3.90.550.10">
    <property type="entry name" value="Spore Coat Polysaccharide Biosynthesis Protein SpsA, Chain A"/>
    <property type="match status" value="1"/>
</dbReference>
<dbReference type="Gene3D" id="2.60.120.10">
    <property type="entry name" value="Jelly Rolls"/>
    <property type="match status" value="1"/>
</dbReference>
<evidence type="ECO:0000259" key="11">
    <source>
        <dbReference type="Pfam" id="PF01050"/>
    </source>
</evidence>
<accession>A0A4P7BTI6</accession>
<evidence type="ECO:0000313" key="13">
    <source>
        <dbReference type="EMBL" id="QBQ53203.1"/>
    </source>
</evidence>
<comment type="catalytic activity">
    <reaction evidence="8">
        <text>alpha-D-mannose 1-phosphate + GTP + H(+) = GDP-alpha-D-mannose + diphosphate</text>
        <dbReference type="Rhea" id="RHEA:15229"/>
        <dbReference type="ChEBI" id="CHEBI:15378"/>
        <dbReference type="ChEBI" id="CHEBI:33019"/>
        <dbReference type="ChEBI" id="CHEBI:37565"/>
        <dbReference type="ChEBI" id="CHEBI:57527"/>
        <dbReference type="ChEBI" id="CHEBI:58409"/>
        <dbReference type="EC" id="2.7.7.13"/>
    </reaction>
</comment>
<dbReference type="InterPro" id="IPR014710">
    <property type="entry name" value="RmlC-like_jellyroll"/>
</dbReference>
<keyword evidence="5 13" id="KW-0548">Nucleotidyltransferase</keyword>
<evidence type="ECO:0000256" key="6">
    <source>
        <dbReference type="ARBA" id="ARBA00022741"/>
    </source>
</evidence>
<dbReference type="UniPathway" id="UPA00126">
    <property type="reaction ID" value="UER00930"/>
</dbReference>
<keyword evidence="7" id="KW-0342">GTP-binding</keyword>
<sequence length="496" mass="54958">MRLQPVILSGGSGTRLWPLSREHFPKQLLPLVGDRTMLQDTVTRLNGSAFDTPLPAPLVVCNEEHRFLVAEQMRQIGVAPRQLILEPFGRNTAPALTLAAFSVLEAEDDCILLVMPADHVIADIGAFQAAVQAGYQLAQSGYVVTFGIVPTRAETGYGYIEMGQPLPQKAAASAFAPHAFILKAFVEKPDQETAQRYLQSANHLWNSGMFMLRASVWTEEISTHAPEIEQACRQAITGGTQDGEFFRIKPAAFEVCPSNSIDYAVMERLTAKNTTHPPAVVSLDAGWSDVGAWPSLLEANPRDQNGNMVRGDVYLEETQDTLILSEHRMVAGIGLKDLMVIETPDAVLVVHKEHAQHVKNVVAKLKEAGREEYIKHRKVYRPWGCYESIDCGTRFQVKRITVNPGASLSLQMHHHRAEHWVVVRGTARVIRGNETTLLSENQSTYIPIGIQHRLENPGKLPLEIIEVQSGSYLGEDDIVRFEDHYGRAGNAPLDKL</sequence>
<dbReference type="GO" id="GO:0016853">
    <property type="term" value="F:isomerase activity"/>
    <property type="evidence" value="ECO:0007669"/>
    <property type="project" value="UniProtKB-KW"/>
</dbReference>
<dbReference type="InterPro" id="IPR005835">
    <property type="entry name" value="NTP_transferase_dom"/>
</dbReference>
<comment type="pathway">
    <text evidence="1">Nucleotide-sugar biosynthesis; GDP-alpha-D-mannose biosynthesis; GDP-alpha-D-mannose from alpha-D-mannose 1-phosphate (GTP route): step 1/1.</text>
</comment>
<dbReference type="Proteomes" id="UP000294325">
    <property type="component" value="Chromosome"/>
</dbReference>
<dbReference type="AlphaFoldDB" id="A0A4P7BTI6"/>
<evidence type="ECO:0000256" key="2">
    <source>
        <dbReference type="ARBA" id="ARBA00006115"/>
    </source>
</evidence>
<dbReference type="OrthoDB" id="9806359at2"/>
<evidence type="ECO:0000259" key="10">
    <source>
        <dbReference type="Pfam" id="PF00483"/>
    </source>
</evidence>
<dbReference type="InterPro" id="IPR049577">
    <property type="entry name" value="GMPP_N"/>
</dbReference>
<dbReference type="SUPFAM" id="SSF53448">
    <property type="entry name" value="Nucleotide-diphospho-sugar transferases"/>
    <property type="match status" value="1"/>
</dbReference>
<organism evidence="13 14">
    <name type="scientific">Nitrosococcus wardiae</name>
    <dbReference type="NCBI Taxonomy" id="1814290"/>
    <lineage>
        <taxon>Bacteria</taxon>
        <taxon>Pseudomonadati</taxon>
        <taxon>Pseudomonadota</taxon>
        <taxon>Gammaproteobacteria</taxon>
        <taxon>Chromatiales</taxon>
        <taxon>Chromatiaceae</taxon>
        <taxon>Nitrosococcus</taxon>
    </lineage>
</organism>
<gene>
    <name evidence="13" type="ORF">E3U44_00820</name>
</gene>
<dbReference type="InterPro" id="IPR029044">
    <property type="entry name" value="Nucleotide-diphossugar_trans"/>
</dbReference>
<dbReference type="InterPro" id="IPR001538">
    <property type="entry name" value="Man6P_isomerase-2_C"/>
</dbReference>
<keyword evidence="13" id="KW-0413">Isomerase</keyword>
<dbReference type="SUPFAM" id="SSF51182">
    <property type="entry name" value="RmlC-like cupins"/>
    <property type="match status" value="1"/>
</dbReference>
<evidence type="ECO:0000256" key="4">
    <source>
        <dbReference type="ARBA" id="ARBA00022679"/>
    </source>
</evidence>
<dbReference type="PANTHER" id="PTHR46390:SF1">
    <property type="entry name" value="MANNOSE-1-PHOSPHATE GUANYLYLTRANSFERASE"/>
    <property type="match status" value="1"/>
</dbReference>
<feature type="domain" description="Nucleotidyl transferase" evidence="10">
    <location>
        <begin position="5"/>
        <end position="304"/>
    </location>
</feature>
<dbReference type="CDD" id="cd02213">
    <property type="entry name" value="cupin_PMI_typeII_C"/>
    <property type="match status" value="1"/>
</dbReference>
<dbReference type="GO" id="GO:0004475">
    <property type="term" value="F:mannose-1-phosphate guanylyltransferase (GTP) activity"/>
    <property type="evidence" value="ECO:0007669"/>
    <property type="project" value="UniProtKB-EC"/>
</dbReference>
<evidence type="ECO:0000256" key="1">
    <source>
        <dbReference type="ARBA" id="ARBA00004823"/>
    </source>
</evidence>
<comment type="similarity">
    <text evidence="2 9">Belongs to the mannose-6-phosphate isomerase type 2 family.</text>
</comment>
<dbReference type="GO" id="GO:0009298">
    <property type="term" value="P:GDP-mannose biosynthetic process"/>
    <property type="evidence" value="ECO:0007669"/>
    <property type="project" value="UniProtKB-UniPathway"/>
</dbReference>
<dbReference type="EC" id="2.7.7.13" evidence="3"/>
<keyword evidence="14" id="KW-1185">Reference proteome</keyword>
<evidence type="ECO:0000256" key="9">
    <source>
        <dbReference type="RuleBase" id="RU004190"/>
    </source>
</evidence>
<dbReference type="FunFam" id="3.90.550.10:FF:000046">
    <property type="entry name" value="Mannose-1-phosphate guanylyltransferase (GDP)"/>
    <property type="match status" value="1"/>
</dbReference>
<evidence type="ECO:0000256" key="7">
    <source>
        <dbReference type="ARBA" id="ARBA00023134"/>
    </source>
</evidence>
<proteinExistence type="inferred from homology"/>
<keyword evidence="6" id="KW-0547">Nucleotide-binding</keyword>
<dbReference type="InterPro" id="IPR054566">
    <property type="entry name" value="ManC/GMP-like_b-helix"/>
</dbReference>
<dbReference type="NCBIfam" id="TIGR01479">
    <property type="entry name" value="GMP_PMI"/>
    <property type="match status" value="1"/>
</dbReference>
<dbReference type="EMBL" id="CP038033">
    <property type="protein sequence ID" value="QBQ53203.1"/>
    <property type="molecule type" value="Genomic_DNA"/>
</dbReference>
<dbReference type="InterPro" id="IPR011051">
    <property type="entry name" value="RmlC_Cupin_sf"/>
</dbReference>
<dbReference type="Pfam" id="PF22640">
    <property type="entry name" value="ManC_GMP_beta-helix"/>
    <property type="match status" value="1"/>
</dbReference>
<evidence type="ECO:0000256" key="5">
    <source>
        <dbReference type="ARBA" id="ARBA00022695"/>
    </source>
</evidence>
<protein>
    <recommendedName>
        <fullName evidence="3">mannose-1-phosphate guanylyltransferase</fullName>
        <ecNumber evidence="3">2.7.7.13</ecNumber>
    </recommendedName>
</protein>
<dbReference type="FunFam" id="2.60.120.10:FF:000032">
    <property type="entry name" value="Mannose-1-phosphate guanylyltransferase/mannose-6-phosphate isomerase"/>
    <property type="match status" value="1"/>
</dbReference>
<evidence type="ECO:0000259" key="12">
    <source>
        <dbReference type="Pfam" id="PF22640"/>
    </source>
</evidence>
<feature type="domain" description="MannoseP isomerase/GMP-like beta-helix" evidence="12">
    <location>
        <begin position="317"/>
        <end position="365"/>
    </location>
</feature>
<dbReference type="CDD" id="cd02509">
    <property type="entry name" value="GDP-M1P_Guanylyltransferase"/>
    <property type="match status" value="1"/>
</dbReference>
<dbReference type="KEGG" id="nwr:E3U44_00820"/>
<dbReference type="Pfam" id="PF01050">
    <property type="entry name" value="MannoseP_isomer"/>
    <property type="match status" value="1"/>
</dbReference>
<dbReference type="InterPro" id="IPR006375">
    <property type="entry name" value="Man1P_GuaTrfase/Man6P_Isoase"/>
</dbReference>
<reference evidence="13 14" key="1">
    <citation type="submission" date="2019-03" db="EMBL/GenBank/DDBJ databases">
        <title>The genome sequence of Nitrosococcus wardiae strain D1FHST reveals the archetypal metabolic capacity of ammonia-oxidizing Gammaproteobacteria.</title>
        <authorList>
            <person name="Wang L."/>
            <person name="Lim C.K."/>
            <person name="Hanson T.E."/>
            <person name="Dang H."/>
            <person name="Klotz M.G."/>
        </authorList>
    </citation>
    <scope>NUCLEOTIDE SEQUENCE [LARGE SCALE GENOMIC DNA]</scope>
    <source>
        <strain evidence="13 14">D1FHS</strain>
    </source>
</reference>
<dbReference type="Pfam" id="PF00483">
    <property type="entry name" value="NTP_transferase"/>
    <property type="match status" value="1"/>
</dbReference>